<evidence type="ECO:0000313" key="1">
    <source>
        <dbReference type="EMBL" id="MFC4066556.1"/>
    </source>
</evidence>
<dbReference type="InterPro" id="IPR036465">
    <property type="entry name" value="vWFA_dom_sf"/>
</dbReference>
<organism evidence="1 2">
    <name type="scientific">Actinoplanes subglobosus</name>
    <dbReference type="NCBI Taxonomy" id="1547892"/>
    <lineage>
        <taxon>Bacteria</taxon>
        <taxon>Bacillati</taxon>
        <taxon>Actinomycetota</taxon>
        <taxon>Actinomycetes</taxon>
        <taxon>Micromonosporales</taxon>
        <taxon>Micromonosporaceae</taxon>
        <taxon>Actinoplanes</taxon>
    </lineage>
</organism>
<dbReference type="Gene3D" id="3.40.50.410">
    <property type="entry name" value="von Willebrand factor, type A domain"/>
    <property type="match status" value="1"/>
</dbReference>
<proteinExistence type="predicted"/>
<dbReference type="CDD" id="cd00198">
    <property type="entry name" value="vWFA"/>
    <property type="match status" value="1"/>
</dbReference>
<dbReference type="Proteomes" id="UP001595867">
    <property type="component" value="Unassembled WGS sequence"/>
</dbReference>
<gene>
    <name evidence="1" type="ORF">ACFO0C_16595</name>
</gene>
<reference evidence="2" key="1">
    <citation type="journal article" date="2019" name="Int. J. Syst. Evol. Microbiol.">
        <title>The Global Catalogue of Microorganisms (GCM) 10K type strain sequencing project: providing services to taxonomists for standard genome sequencing and annotation.</title>
        <authorList>
            <consortium name="The Broad Institute Genomics Platform"/>
            <consortium name="The Broad Institute Genome Sequencing Center for Infectious Disease"/>
            <person name="Wu L."/>
            <person name="Ma J."/>
        </authorList>
    </citation>
    <scope>NUCLEOTIDE SEQUENCE [LARGE SCALE GENOMIC DNA]</scope>
    <source>
        <strain evidence="2">TBRC 5832</strain>
    </source>
</reference>
<name>A0ABV8ISD7_9ACTN</name>
<keyword evidence="2" id="KW-1185">Reference proteome</keyword>
<protein>
    <recommendedName>
        <fullName evidence="3">VWFA domain-containing protein</fullName>
    </recommendedName>
</protein>
<dbReference type="RefSeq" id="WP_378067521.1">
    <property type="nucleotide sequence ID" value="NZ_JBHSBL010000015.1"/>
</dbReference>
<evidence type="ECO:0000313" key="2">
    <source>
        <dbReference type="Proteomes" id="UP001595867"/>
    </source>
</evidence>
<dbReference type="EMBL" id="JBHSBL010000015">
    <property type="protein sequence ID" value="MFC4066556.1"/>
    <property type="molecule type" value="Genomic_DNA"/>
</dbReference>
<evidence type="ECO:0008006" key="3">
    <source>
        <dbReference type="Google" id="ProtNLM"/>
    </source>
</evidence>
<sequence>MPYSRRMSTRYPGCLIVLIDQSASMAQPIAGNPGLSRAAALAQAVDLLLDELVDRCVKDESLPVMPWCDVAVLGYGGHGVRSMLAGDGFVSTAKLDELGAPTGADATGPRLQATRRWITPLADGNTPMAEAVARAHDLAARWIGGHPDSFPPVVLNITDGQANTGDPAAHAARLTALGTRDGGVLLFNLHLSGDTSAMVEFPSAPPQLGDPFATHLFGMSSVIPDPMVETSQFPLRPGARGFVFNGGATSLTRFFMWGTPFAAAGP</sequence>
<accession>A0ABV8ISD7</accession>
<comment type="caution">
    <text evidence="1">The sequence shown here is derived from an EMBL/GenBank/DDBJ whole genome shotgun (WGS) entry which is preliminary data.</text>
</comment>
<dbReference type="SUPFAM" id="SSF53300">
    <property type="entry name" value="vWA-like"/>
    <property type="match status" value="1"/>
</dbReference>